<gene>
    <name evidence="5" type="ORF">KDW03_04570</name>
</gene>
<dbReference type="EMBL" id="CP073355">
    <property type="protein sequence ID" value="URA11077.1"/>
    <property type="molecule type" value="Genomic_DNA"/>
</dbReference>
<evidence type="ECO:0000313" key="5">
    <source>
        <dbReference type="EMBL" id="URA11077.1"/>
    </source>
</evidence>
<keyword evidence="2" id="KW-0808">Transferase</keyword>
<feature type="domain" description="Carbohydrate kinase PfkB" evidence="4">
    <location>
        <begin position="176"/>
        <end position="282"/>
    </location>
</feature>
<dbReference type="RefSeq" id="WP_271436212.1">
    <property type="nucleotide sequence ID" value="NZ_CP073355.1"/>
</dbReference>
<dbReference type="Proteomes" id="UP001056539">
    <property type="component" value="Chromosome"/>
</dbReference>
<dbReference type="AlphaFoldDB" id="A0AAX3BFE7"/>
<evidence type="ECO:0000256" key="2">
    <source>
        <dbReference type="ARBA" id="ARBA00022679"/>
    </source>
</evidence>
<evidence type="ECO:0000256" key="3">
    <source>
        <dbReference type="ARBA" id="ARBA00022777"/>
    </source>
</evidence>
<proteinExistence type="inferred from homology"/>
<protein>
    <submittedName>
        <fullName evidence="5">Carbohydrate kinase family protein</fullName>
    </submittedName>
</protein>
<accession>A0AAX3BFE7</accession>
<organism evidence="5 6">
    <name type="scientific">Thermospira aquatica</name>
    <dbReference type="NCBI Taxonomy" id="2828656"/>
    <lineage>
        <taxon>Bacteria</taxon>
        <taxon>Pseudomonadati</taxon>
        <taxon>Spirochaetota</taxon>
        <taxon>Spirochaetia</taxon>
        <taxon>Brevinematales</taxon>
        <taxon>Thermospiraceae</taxon>
        <taxon>Thermospira</taxon>
    </lineage>
</organism>
<evidence type="ECO:0000259" key="4">
    <source>
        <dbReference type="Pfam" id="PF00294"/>
    </source>
</evidence>
<sequence>MLSTVAMIGTVGIDTNIYLYGRDVDFSVEMNFSQNRDCIGQAGGYGAKLFSSLGLKTKCIAAVGDDPLGQWIRQELAQDGIECLFLSDPEGTHRSVNLMYPDGRRKNFYDARGSMDIRPDETTCRLFLQGVRLAHFSIENWCRYLLPVARSLGMVVSVDIQDVVDPFDSYRQDFIREADVLFFSAVNHENVTDLLYHFAEGGKRIVICGRGAKGCAMIKDNTIIELPAVDWFGPLIDTNGAGDALAVGFCVQYFLQGDDAETALWKAQLLARHVCTLKTTASGFLSRQELEAAFAMWAQQHLTFS</sequence>
<keyword evidence="6" id="KW-1185">Reference proteome</keyword>
<name>A0AAX3BFE7_9SPIR</name>
<dbReference type="InterPro" id="IPR029056">
    <property type="entry name" value="Ribokinase-like"/>
</dbReference>
<dbReference type="Pfam" id="PF00294">
    <property type="entry name" value="PfkB"/>
    <property type="match status" value="2"/>
</dbReference>
<dbReference type="Gene3D" id="3.40.1190.20">
    <property type="match status" value="1"/>
</dbReference>
<dbReference type="InterPro" id="IPR050306">
    <property type="entry name" value="PfkB_Carbo_kinase"/>
</dbReference>
<evidence type="ECO:0000313" key="6">
    <source>
        <dbReference type="Proteomes" id="UP001056539"/>
    </source>
</evidence>
<comment type="similarity">
    <text evidence="1">Belongs to the carbohydrate kinase PfkB family.</text>
</comment>
<dbReference type="InterPro" id="IPR011611">
    <property type="entry name" value="PfkB_dom"/>
</dbReference>
<dbReference type="KEGG" id="taqu:KDW03_04570"/>
<dbReference type="PANTHER" id="PTHR43085:SF57">
    <property type="entry name" value="CARBOHYDRATE KINASE PFKB DOMAIN-CONTAINING PROTEIN"/>
    <property type="match status" value="1"/>
</dbReference>
<dbReference type="PANTHER" id="PTHR43085">
    <property type="entry name" value="HEXOKINASE FAMILY MEMBER"/>
    <property type="match status" value="1"/>
</dbReference>
<feature type="domain" description="Carbohydrate kinase PfkB" evidence="4">
    <location>
        <begin position="15"/>
        <end position="109"/>
    </location>
</feature>
<dbReference type="GO" id="GO:0016301">
    <property type="term" value="F:kinase activity"/>
    <property type="evidence" value="ECO:0007669"/>
    <property type="project" value="UniProtKB-KW"/>
</dbReference>
<keyword evidence="3 5" id="KW-0418">Kinase</keyword>
<reference evidence="5" key="1">
    <citation type="submission" date="2021-04" db="EMBL/GenBank/DDBJ databases">
        <authorList>
            <person name="Postec A."/>
        </authorList>
    </citation>
    <scope>NUCLEOTIDE SEQUENCE</scope>
    <source>
        <strain evidence="5">F1F22</strain>
    </source>
</reference>
<reference evidence="5" key="2">
    <citation type="submission" date="2022-06" db="EMBL/GenBank/DDBJ databases">
        <title>Thermospira aquatica gen. nov., sp. nov.</title>
        <authorList>
            <person name="Ben Ali Gam Z."/>
            <person name="Labat M."/>
        </authorList>
    </citation>
    <scope>NUCLEOTIDE SEQUENCE</scope>
    <source>
        <strain evidence="5">F1F22</strain>
    </source>
</reference>
<evidence type="ECO:0000256" key="1">
    <source>
        <dbReference type="ARBA" id="ARBA00010688"/>
    </source>
</evidence>
<dbReference type="SUPFAM" id="SSF53613">
    <property type="entry name" value="Ribokinase-like"/>
    <property type="match status" value="1"/>
</dbReference>